<evidence type="ECO:0000313" key="1">
    <source>
        <dbReference type="EMBL" id="GBP53567.1"/>
    </source>
</evidence>
<organism evidence="1 2">
    <name type="scientific">Eumeta variegata</name>
    <name type="common">Bagworm moth</name>
    <name type="synonym">Eumeta japonica</name>
    <dbReference type="NCBI Taxonomy" id="151549"/>
    <lineage>
        <taxon>Eukaryota</taxon>
        <taxon>Metazoa</taxon>
        <taxon>Ecdysozoa</taxon>
        <taxon>Arthropoda</taxon>
        <taxon>Hexapoda</taxon>
        <taxon>Insecta</taxon>
        <taxon>Pterygota</taxon>
        <taxon>Neoptera</taxon>
        <taxon>Endopterygota</taxon>
        <taxon>Lepidoptera</taxon>
        <taxon>Glossata</taxon>
        <taxon>Ditrysia</taxon>
        <taxon>Tineoidea</taxon>
        <taxon>Psychidae</taxon>
        <taxon>Oiketicinae</taxon>
        <taxon>Eumeta</taxon>
    </lineage>
</organism>
<reference evidence="1 2" key="1">
    <citation type="journal article" date="2019" name="Commun. Biol.">
        <title>The bagworm genome reveals a unique fibroin gene that provides high tensile strength.</title>
        <authorList>
            <person name="Kono N."/>
            <person name="Nakamura H."/>
            <person name="Ohtoshi R."/>
            <person name="Tomita M."/>
            <person name="Numata K."/>
            <person name="Arakawa K."/>
        </authorList>
    </citation>
    <scope>NUCLEOTIDE SEQUENCE [LARGE SCALE GENOMIC DNA]</scope>
</reference>
<gene>
    <name evidence="1" type="ORF">EVAR_41975_1</name>
</gene>
<accession>A0A4C1WTV0</accession>
<evidence type="ECO:0000313" key="2">
    <source>
        <dbReference type="Proteomes" id="UP000299102"/>
    </source>
</evidence>
<comment type="caution">
    <text evidence="1">The sequence shown here is derived from an EMBL/GenBank/DDBJ whole genome shotgun (WGS) entry which is preliminary data.</text>
</comment>
<dbReference type="EMBL" id="BGZK01000628">
    <property type="protein sequence ID" value="GBP53567.1"/>
    <property type="molecule type" value="Genomic_DNA"/>
</dbReference>
<protein>
    <submittedName>
        <fullName evidence="1">Uncharacterized protein</fullName>
    </submittedName>
</protein>
<sequence length="134" mass="15297">MTLSGIGIESGSENKIVSQSRISIENRTKTEITNRTGVKSECEKIDIENKGIYSISTRSKLFLEFTSPDNGSTPNPVLTLARRRGAPPDAFGAHQLKLPDFYKTTLTYSKRIQVQRHRQLFHLQIFFCFRRYGN</sequence>
<dbReference type="AlphaFoldDB" id="A0A4C1WTV0"/>
<dbReference type="Proteomes" id="UP000299102">
    <property type="component" value="Unassembled WGS sequence"/>
</dbReference>
<proteinExistence type="predicted"/>
<name>A0A4C1WTV0_EUMVA</name>
<keyword evidence="2" id="KW-1185">Reference proteome</keyword>